<sequence length="50" mass="5536">MACLISTSSPPGRSFNPSHRNSPKGAIRAIYNTITDYKRRNVTEDVLQDG</sequence>
<gene>
    <name evidence="2" type="ORF">PGTUg99_036964</name>
</gene>
<evidence type="ECO:0000256" key="1">
    <source>
        <dbReference type="SAM" id="MobiDB-lite"/>
    </source>
</evidence>
<dbReference type="AlphaFoldDB" id="A0A5B0RS75"/>
<accession>A0A5B0RS75</accession>
<proteinExistence type="predicted"/>
<comment type="caution">
    <text evidence="2">The sequence shown here is derived from an EMBL/GenBank/DDBJ whole genome shotgun (WGS) entry which is preliminary data.</text>
</comment>
<evidence type="ECO:0000313" key="3">
    <source>
        <dbReference type="Proteomes" id="UP000325313"/>
    </source>
</evidence>
<reference evidence="2 3" key="1">
    <citation type="submission" date="2019-05" db="EMBL/GenBank/DDBJ databases">
        <title>Emergence of the Ug99 lineage of the wheat stem rust pathogen through somatic hybridization.</title>
        <authorList>
            <person name="Li F."/>
            <person name="Upadhyaya N.M."/>
            <person name="Sperschneider J."/>
            <person name="Matny O."/>
            <person name="Nguyen-Phuc H."/>
            <person name="Mago R."/>
            <person name="Raley C."/>
            <person name="Miller M.E."/>
            <person name="Silverstein K.A.T."/>
            <person name="Henningsen E."/>
            <person name="Hirsch C.D."/>
            <person name="Visser B."/>
            <person name="Pretorius Z.A."/>
            <person name="Steffenson B.J."/>
            <person name="Schwessinger B."/>
            <person name="Dodds P.N."/>
            <person name="Figueroa M."/>
        </authorList>
    </citation>
    <scope>NUCLEOTIDE SEQUENCE [LARGE SCALE GENOMIC DNA]</scope>
    <source>
        <strain evidence="2 3">Ug99</strain>
    </source>
</reference>
<dbReference type="Proteomes" id="UP000325313">
    <property type="component" value="Unassembled WGS sequence"/>
</dbReference>
<evidence type="ECO:0000313" key="2">
    <source>
        <dbReference type="EMBL" id="KAA1127464.1"/>
    </source>
</evidence>
<name>A0A5B0RS75_PUCGR</name>
<feature type="compositionally biased region" description="Polar residues" evidence="1">
    <location>
        <begin position="1"/>
        <end position="20"/>
    </location>
</feature>
<dbReference type="EMBL" id="VDEP01000169">
    <property type="protein sequence ID" value="KAA1127464.1"/>
    <property type="molecule type" value="Genomic_DNA"/>
</dbReference>
<feature type="region of interest" description="Disordered" evidence="1">
    <location>
        <begin position="1"/>
        <end position="24"/>
    </location>
</feature>
<organism evidence="2 3">
    <name type="scientific">Puccinia graminis f. sp. tritici</name>
    <dbReference type="NCBI Taxonomy" id="56615"/>
    <lineage>
        <taxon>Eukaryota</taxon>
        <taxon>Fungi</taxon>
        <taxon>Dikarya</taxon>
        <taxon>Basidiomycota</taxon>
        <taxon>Pucciniomycotina</taxon>
        <taxon>Pucciniomycetes</taxon>
        <taxon>Pucciniales</taxon>
        <taxon>Pucciniaceae</taxon>
        <taxon>Puccinia</taxon>
    </lineage>
</organism>
<protein>
    <submittedName>
        <fullName evidence="2">Uncharacterized protein</fullName>
    </submittedName>
</protein>